<evidence type="ECO:0000256" key="1">
    <source>
        <dbReference type="SAM" id="Phobius"/>
    </source>
</evidence>
<keyword evidence="3" id="KW-1185">Reference proteome</keyword>
<protein>
    <recommendedName>
        <fullName evidence="4">DUF308 domain-containing protein</fullName>
    </recommendedName>
</protein>
<dbReference type="RefSeq" id="WP_406751213.1">
    <property type="nucleotide sequence ID" value="NZ_JBEWZH010000005.1"/>
</dbReference>
<feature type="transmembrane region" description="Helical" evidence="1">
    <location>
        <begin position="90"/>
        <end position="112"/>
    </location>
</feature>
<feature type="transmembrane region" description="Helical" evidence="1">
    <location>
        <begin position="142"/>
        <end position="160"/>
    </location>
</feature>
<proteinExistence type="predicted"/>
<dbReference type="Proteomes" id="UP001623558">
    <property type="component" value="Unassembled WGS sequence"/>
</dbReference>
<reference evidence="2 3" key="1">
    <citation type="submission" date="2024-07" db="EMBL/GenBank/DDBJ databases">
        <authorList>
            <person name="Pitt A."/>
            <person name="Hahn M.W."/>
        </authorList>
    </citation>
    <scope>NUCLEOTIDE SEQUENCE [LARGE SCALE GENOMIC DNA]</scope>
    <source>
        <strain evidence="2 3">1-SAACH-A3</strain>
    </source>
</reference>
<feature type="transmembrane region" description="Helical" evidence="1">
    <location>
        <begin position="26"/>
        <end position="44"/>
    </location>
</feature>
<gene>
    <name evidence="2" type="ORF">U0R11_08135</name>
</gene>
<comment type="caution">
    <text evidence="2">The sequence shown here is derived from an EMBL/GenBank/DDBJ whole genome shotgun (WGS) entry which is preliminary data.</text>
</comment>
<name>A0ABW8RUS9_9BACT</name>
<accession>A0ABW8RUS9</accession>
<dbReference type="InterPro" id="IPR053824">
    <property type="entry name" value="DUF7010"/>
</dbReference>
<feature type="transmembrane region" description="Helical" evidence="1">
    <location>
        <begin position="56"/>
        <end position="78"/>
    </location>
</feature>
<evidence type="ECO:0000313" key="3">
    <source>
        <dbReference type="Proteomes" id="UP001623558"/>
    </source>
</evidence>
<sequence>MIEKLSNKFEAKDDTFKKAQYDMCQAYANGSIGVIVSGLIWLITSFISHQYSPSKAIGTLFFGGMFIFPLSMLLCKSIGLSGTHTKGNPLGNLAMEGTILMMMCLPLALGLSIQQKEWFFQAMLLIIGGRYLTFATIYGKKVYWILGTLLGISALILFKLKVQSLGSLLTGSCIEISFGLFMLISFRRDNKKSQQFY</sequence>
<keyword evidence="1" id="KW-0812">Transmembrane</keyword>
<keyword evidence="1" id="KW-0472">Membrane</keyword>
<evidence type="ECO:0008006" key="4">
    <source>
        <dbReference type="Google" id="ProtNLM"/>
    </source>
</evidence>
<feature type="transmembrane region" description="Helical" evidence="1">
    <location>
        <begin position="118"/>
        <end position="135"/>
    </location>
</feature>
<organism evidence="2 3">
    <name type="scientific">Aquirufa salirivi</name>
    <dbReference type="NCBI Taxonomy" id="3104729"/>
    <lineage>
        <taxon>Bacteria</taxon>
        <taxon>Pseudomonadati</taxon>
        <taxon>Bacteroidota</taxon>
        <taxon>Cytophagia</taxon>
        <taxon>Cytophagales</taxon>
        <taxon>Flectobacillaceae</taxon>
        <taxon>Aquirufa</taxon>
    </lineage>
</organism>
<dbReference type="Pfam" id="PF22765">
    <property type="entry name" value="DUF7010"/>
    <property type="match status" value="1"/>
</dbReference>
<feature type="transmembrane region" description="Helical" evidence="1">
    <location>
        <begin position="166"/>
        <end position="186"/>
    </location>
</feature>
<dbReference type="EMBL" id="JBEWZH010000005">
    <property type="protein sequence ID" value="MFL0162356.1"/>
    <property type="molecule type" value="Genomic_DNA"/>
</dbReference>
<evidence type="ECO:0000313" key="2">
    <source>
        <dbReference type="EMBL" id="MFL0162356.1"/>
    </source>
</evidence>
<keyword evidence="1" id="KW-1133">Transmembrane helix</keyword>